<gene>
    <name evidence="1" type="ORF">IPO85_09350</name>
</gene>
<name>A0A9D7XHD3_9BACT</name>
<proteinExistence type="predicted"/>
<protein>
    <submittedName>
        <fullName evidence="1">Uncharacterized protein</fullName>
    </submittedName>
</protein>
<reference evidence="1 2" key="1">
    <citation type="submission" date="2020-10" db="EMBL/GenBank/DDBJ databases">
        <title>Connecting structure to function with the recovery of over 1000 high-quality activated sludge metagenome-assembled genomes encoding full-length rRNA genes using long-read sequencing.</title>
        <authorList>
            <person name="Singleton C.M."/>
            <person name="Petriglieri F."/>
            <person name="Kristensen J.M."/>
            <person name="Kirkegaard R.H."/>
            <person name="Michaelsen T.Y."/>
            <person name="Andersen M.H."/>
            <person name="Karst S.M."/>
            <person name="Dueholm M.S."/>
            <person name="Nielsen P.H."/>
            <person name="Albertsen M."/>
        </authorList>
    </citation>
    <scope>NUCLEOTIDE SEQUENCE [LARGE SCALE GENOMIC DNA]</scope>
    <source>
        <strain evidence="1">Ribe_18-Q3-R11-54_BAT3C.373</strain>
    </source>
</reference>
<dbReference type="AlphaFoldDB" id="A0A9D7XHD3"/>
<evidence type="ECO:0000313" key="2">
    <source>
        <dbReference type="Proteomes" id="UP000808349"/>
    </source>
</evidence>
<evidence type="ECO:0000313" key="1">
    <source>
        <dbReference type="EMBL" id="MBK9717702.1"/>
    </source>
</evidence>
<dbReference type="EMBL" id="JADKFW010000005">
    <property type="protein sequence ID" value="MBK9717702.1"/>
    <property type="molecule type" value="Genomic_DNA"/>
</dbReference>
<accession>A0A9D7XHD3</accession>
<organism evidence="1 2">
    <name type="scientific">Candidatus Defluviibacterium haderslevense</name>
    <dbReference type="NCBI Taxonomy" id="2981993"/>
    <lineage>
        <taxon>Bacteria</taxon>
        <taxon>Pseudomonadati</taxon>
        <taxon>Bacteroidota</taxon>
        <taxon>Saprospiria</taxon>
        <taxon>Saprospirales</taxon>
        <taxon>Saprospiraceae</taxon>
        <taxon>Candidatus Defluviibacterium</taxon>
    </lineage>
</organism>
<comment type="caution">
    <text evidence="1">The sequence shown here is derived from an EMBL/GenBank/DDBJ whole genome shotgun (WGS) entry which is preliminary data.</text>
</comment>
<sequence length="246" mass="28710">MKKNKFLYIILVFLFFNENVFSQKKHKPKAMNKSIALTINASNSNIVPKKTEAYILFHRDDKYEKCWSNAGGIYFTISKNNWSLKLENYLSKFCLLQKSGFGYWYCNPKDYGATTSLYAERLLRLNGINAALSIGRTIKIKKFELSPYLGISTLYIISKFHDITVTLDNGVKVNRDIDHMNIKIDHKVNYSPEIGFSLNYSISKRISLIQNLNYNIWLLKEQILSEFSQTYLSQINLKFGVMYKFH</sequence>
<dbReference type="Proteomes" id="UP000808349">
    <property type="component" value="Unassembled WGS sequence"/>
</dbReference>